<dbReference type="EMBL" id="KN847124">
    <property type="protein sequence ID" value="KIW21859.1"/>
    <property type="molecule type" value="Genomic_DNA"/>
</dbReference>
<keyword evidence="7 9" id="KW-0503">Monooxygenase</keyword>
<keyword evidence="11" id="KW-0472">Membrane</keyword>
<reference evidence="12 13" key="1">
    <citation type="submission" date="2015-01" db="EMBL/GenBank/DDBJ databases">
        <title>The Genome Sequence of Cladophialophora immunda CBS83496.</title>
        <authorList>
            <consortium name="The Broad Institute Genomics Platform"/>
            <person name="Cuomo C."/>
            <person name="de Hoog S."/>
            <person name="Gorbushina A."/>
            <person name="Stielow B."/>
            <person name="Teixiera M."/>
            <person name="Abouelleil A."/>
            <person name="Chapman S.B."/>
            <person name="Priest M."/>
            <person name="Young S.K."/>
            <person name="Wortman J."/>
            <person name="Nusbaum C."/>
            <person name="Birren B."/>
        </authorList>
    </citation>
    <scope>NUCLEOTIDE SEQUENCE [LARGE SCALE GENOMIC DNA]</scope>
    <source>
        <strain evidence="12 13">CBS 83496</strain>
    </source>
</reference>
<keyword evidence="11" id="KW-0812">Transmembrane</keyword>
<keyword evidence="5 9" id="KW-0560">Oxidoreductase</keyword>
<dbReference type="OrthoDB" id="1470350at2759"/>
<keyword evidence="11" id="KW-1133">Transmembrane helix</keyword>
<evidence type="ECO:0000256" key="4">
    <source>
        <dbReference type="ARBA" id="ARBA00022723"/>
    </source>
</evidence>
<dbReference type="RefSeq" id="XP_016242075.1">
    <property type="nucleotide sequence ID" value="XM_016400275.1"/>
</dbReference>
<feature type="transmembrane region" description="Helical" evidence="11">
    <location>
        <begin position="15"/>
        <end position="35"/>
    </location>
</feature>
<evidence type="ECO:0000256" key="3">
    <source>
        <dbReference type="ARBA" id="ARBA00022617"/>
    </source>
</evidence>
<accession>A0A0D2CE76</accession>
<evidence type="ECO:0000313" key="13">
    <source>
        <dbReference type="Proteomes" id="UP000054466"/>
    </source>
</evidence>
<dbReference type="CDD" id="cd11061">
    <property type="entry name" value="CYP67-like"/>
    <property type="match status" value="1"/>
</dbReference>
<dbReference type="Gene3D" id="1.10.630.10">
    <property type="entry name" value="Cytochrome P450"/>
    <property type="match status" value="1"/>
</dbReference>
<dbReference type="PANTHER" id="PTHR24305">
    <property type="entry name" value="CYTOCHROME P450"/>
    <property type="match status" value="1"/>
</dbReference>
<dbReference type="PANTHER" id="PTHR24305:SF237">
    <property type="entry name" value="CYTOCHROME P450 MONOOXYGENASE ATNE-RELATED"/>
    <property type="match status" value="1"/>
</dbReference>
<dbReference type="VEuPathDB" id="FungiDB:PV07_12720"/>
<feature type="binding site" description="axial binding residue" evidence="8">
    <location>
        <position position="494"/>
    </location>
    <ligand>
        <name>heme</name>
        <dbReference type="ChEBI" id="CHEBI:30413"/>
    </ligand>
    <ligandPart>
        <name>Fe</name>
        <dbReference type="ChEBI" id="CHEBI:18248"/>
    </ligandPart>
</feature>
<dbReference type="InterPro" id="IPR036396">
    <property type="entry name" value="Cyt_P450_sf"/>
</dbReference>
<dbReference type="Proteomes" id="UP000054466">
    <property type="component" value="Unassembled WGS sequence"/>
</dbReference>
<dbReference type="InterPro" id="IPR050121">
    <property type="entry name" value="Cytochrome_P450_monoxygenase"/>
</dbReference>
<evidence type="ECO:0000256" key="11">
    <source>
        <dbReference type="SAM" id="Phobius"/>
    </source>
</evidence>
<dbReference type="Pfam" id="PF00067">
    <property type="entry name" value="p450"/>
    <property type="match status" value="1"/>
</dbReference>
<dbReference type="InterPro" id="IPR002401">
    <property type="entry name" value="Cyt_P450_E_grp-I"/>
</dbReference>
<keyword evidence="3 8" id="KW-0349">Heme</keyword>
<dbReference type="PRINTS" id="PR00463">
    <property type="entry name" value="EP450I"/>
</dbReference>
<proteinExistence type="inferred from homology"/>
<gene>
    <name evidence="12" type="ORF">PV07_12720</name>
</gene>
<feature type="region of interest" description="Disordered" evidence="10">
    <location>
        <begin position="525"/>
        <end position="544"/>
    </location>
</feature>
<dbReference type="PRINTS" id="PR00385">
    <property type="entry name" value="P450"/>
</dbReference>
<dbReference type="GO" id="GO:0016705">
    <property type="term" value="F:oxidoreductase activity, acting on paired donors, with incorporation or reduction of molecular oxygen"/>
    <property type="evidence" value="ECO:0007669"/>
    <property type="project" value="InterPro"/>
</dbReference>
<dbReference type="GO" id="GO:0005506">
    <property type="term" value="F:iron ion binding"/>
    <property type="evidence" value="ECO:0007669"/>
    <property type="project" value="InterPro"/>
</dbReference>
<comment type="similarity">
    <text evidence="2 9">Belongs to the cytochrome P450 family.</text>
</comment>
<evidence type="ECO:0008006" key="14">
    <source>
        <dbReference type="Google" id="ProtNLM"/>
    </source>
</evidence>
<evidence type="ECO:0000256" key="9">
    <source>
        <dbReference type="RuleBase" id="RU000461"/>
    </source>
</evidence>
<dbReference type="AlphaFoldDB" id="A0A0D2CE76"/>
<dbReference type="GO" id="GO:0020037">
    <property type="term" value="F:heme binding"/>
    <property type="evidence" value="ECO:0007669"/>
    <property type="project" value="InterPro"/>
</dbReference>
<keyword evidence="13" id="KW-1185">Reference proteome</keyword>
<dbReference type="GeneID" id="27351914"/>
<name>A0A0D2CE76_9EURO</name>
<evidence type="ECO:0000256" key="2">
    <source>
        <dbReference type="ARBA" id="ARBA00010617"/>
    </source>
</evidence>
<evidence type="ECO:0000256" key="7">
    <source>
        <dbReference type="ARBA" id="ARBA00023033"/>
    </source>
</evidence>
<organism evidence="12 13">
    <name type="scientific">Cladophialophora immunda</name>
    <dbReference type="NCBI Taxonomy" id="569365"/>
    <lineage>
        <taxon>Eukaryota</taxon>
        <taxon>Fungi</taxon>
        <taxon>Dikarya</taxon>
        <taxon>Ascomycota</taxon>
        <taxon>Pezizomycotina</taxon>
        <taxon>Eurotiomycetes</taxon>
        <taxon>Chaetothyriomycetidae</taxon>
        <taxon>Chaetothyriales</taxon>
        <taxon>Herpotrichiellaceae</taxon>
        <taxon>Cladophialophora</taxon>
    </lineage>
</organism>
<comment type="cofactor">
    <cofactor evidence="1 8">
        <name>heme</name>
        <dbReference type="ChEBI" id="CHEBI:30413"/>
    </cofactor>
</comment>
<dbReference type="GO" id="GO:0004497">
    <property type="term" value="F:monooxygenase activity"/>
    <property type="evidence" value="ECO:0007669"/>
    <property type="project" value="UniProtKB-KW"/>
</dbReference>
<dbReference type="STRING" id="569365.A0A0D2CE76"/>
<protein>
    <recommendedName>
        <fullName evidence="14">Cytochrome P450 monooxygenase</fullName>
    </recommendedName>
</protein>
<sequence>MDQIATLWRLGPLKILCYLLGFLILYVLSVCFYRLTLHPLARIPGPFLSKLTDWSIVLQASSGSRHILTWKEHKEYGEAKASSLCLCPHLMTALTGTIVRIGPNTLSFNTASALKAIYASRHVNLQKAPWYLTIDAGSGAASVHSEIDRDRHAFRRRVLDQAVSDLAEQPILDKIKTWVGYLGSESKANEQDWSEPTDMKDWCNWLSFDIMGELTFGQSFGCVDKGEYRFVSDVVLNATKFVYVAGFWPFISLVRPLLGTKWASLLFAKKAHEYEAYIRYANSMMERRIGAEKNPTQTLDGTPTTRRKDFVHHLLHARDPQTDKGLTLSELHADSALLIHAGSDTTALTLSAAIFYLVHHPLVLATLQGLVRTTFPTLDSIRAGSELLSLPYLRACIDETMRLAPPVPSHLPREVLAGGIEIDGSFFPEGTIVGVAPWSIHHNAVYFPDPFKYNPDRWMAASDADTDNGEDGRKAGTVLARSAFCPFGVGSRGCAGKRLAYLEVSLALATFLWVYDVRLYSSTASNTTRRSGPGEGKSAKKHADVRDRTDLYQLWDHFVADREGPVVQLKRANVSLGETE</sequence>
<keyword evidence="6 8" id="KW-0408">Iron</keyword>
<dbReference type="InterPro" id="IPR017972">
    <property type="entry name" value="Cyt_P450_CS"/>
</dbReference>
<evidence type="ECO:0000313" key="12">
    <source>
        <dbReference type="EMBL" id="KIW21859.1"/>
    </source>
</evidence>
<dbReference type="PROSITE" id="PS00086">
    <property type="entry name" value="CYTOCHROME_P450"/>
    <property type="match status" value="1"/>
</dbReference>
<dbReference type="SUPFAM" id="SSF48264">
    <property type="entry name" value="Cytochrome P450"/>
    <property type="match status" value="1"/>
</dbReference>
<evidence type="ECO:0000256" key="5">
    <source>
        <dbReference type="ARBA" id="ARBA00023002"/>
    </source>
</evidence>
<evidence type="ECO:0000256" key="10">
    <source>
        <dbReference type="SAM" id="MobiDB-lite"/>
    </source>
</evidence>
<evidence type="ECO:0000256" key="1">
    <source>
        <dbReference type="ARBA" id="ARBA00001971"/>
    </source>
</evidence>
<evidence type="ECO:0000256" key="8">
    <source>
        <dbReference type="PIRSR" id="PIRSR602401-1"/>
    </source>
</evidence>
<evidence type="ECO:0000256" key="6">
    <source>
        <dbReference type="ARBA" id="ARBA00023004"/>
    </source>
</evidence>
<keyword evidence="4 8" id="KW-0479">Metal-binding</keyword>
<dbReference type="InterPro" id="IPR001128">
    <property type="entry name" value="Cyt_P450"/>
</dbReference>